<dbReference type="EMBL" id="PZFQ01000034">
    <property type="protein sequence ID" value="PTI74732.1"/>
    <property type="molecule type" value="Genomic_DNA"/>
</dbReference>
<organism evidence="2 3">
    <name type="scientific">Staphylococcus succinus</name>
    <dbReference type="NCBI Taxonomy" id="61015"/>
    <lineage>
        <taxon>Bacteria</taxon>
        <taxon>Bacillati</taxon>
        <taxon>Bacillota</taxon>
        <taxon>Bacilli</taxon>
        <taxon>Bacillales</taxon>
        <taxon>Staphylococcaceae</taxon>
        <taxon>Staphylococcus</taxon>
    </lineage>
</organism>
<dbReference type="Proteomes" id="UP000241960">
    <property type="component" value="Unassembled WGS sequence"/>
</dbReference>
<dbReference type="AlphaFoldDB" id="A0A9Q6HNA5"/>
<evidence type="ECO:0000313" key="2">
    <source>
        <dbReference type="EMBL" id="PTI74732.1"/>
    </source>
</evidence>
<proteinExistence type="predicted"/>
<evidence type="ECO:0000313" key="3">
    <source>
        <dbReference type="Proteomes" id="UP000241960"/>
    </source>
</evidence>
<feature type="chain" id="PRO_5040462813" evidence="1">
    <location>
        <begin position="25"/>
        <end position="156"/>
    </location>
</feature>
<gene>
    <name evidence="2" type="ORF">BU058_09935</name>
</gene>
<keyword evidence="1" id="KW-0732">Signal</keyword>
<comment type="caution">
    <text evidence="2">The sequence shown here is derived from an EMBL/GenBank/DDBJ whole genome shotgun (WGS) entry which is preliminary data.</text>
</comment>
<feature type="signal peptide" evidence="1">
    <location>
        <begin position="1"/>
        <end position="24"/>
    </location>
</feature>
<dbReference type="RefSeq" id="WP_107545232.1">
    <property type="nucleotide sequence ID" value="NZ_PZFQ01000034.1"/>
</dbReference>
<accession>A0A9Q6HNA5</accession>
<evidence type="ECO:0000256" key="1">
    <source>
        <dbReference type="SAM" id="SignalP"/>
    </source>
</evidence>
<name>A0A9Q6HNA5_9STAP</name>
<protein>
    <submittedName>
        <fullName evidence="2">Uncharacterized protein</fullName>
    </submittedName>
</protein>
<reference evidence="2 3" key="1">
    <citation type="journal article" date="2016" name="Front. Microbiol.">
        <title>Comprehensive Phylogenetic Analysis of Bovine Non-aureus Staphylococci Species Based on Whole-Genome Sequencing.</title>
        <authorList>
            <person name="Naushad S."/>
            <person name="Barkema H.W."/>
            <person name="Luby C."/>
            <person name="Condas L.A."/>
            <person name="Nobrega D.B."/>
            <person name="Carson D.A."/>
            <person name="De Buck J."/>
        </authorList>
    </citation>
    <scope>NUCLEOTIDE SEQUENCE [LARGE SCALE GENOMIC DNA]</scope>
    <source>
        <strain evidence="2 3">SNUC 1231</strain>
    </source>
</reference>
<sequence length="156" mass="16410">MNSLTRKIGTTTISLALLSSIAITTPETSMNPITSSHHEAQAATKGFKYFTTVNTSTAASDFATKSVGYATAGAIGGLSSGVTGAVLTGTATGHLGENVSKLKTVYITDKQYINKVGQIEHHATLYKNKSKTKKIGTAKWITSTTYPNGNKEIGHK</sequence>